<evidence type="ECO:0000313" key="3">
    <source>
        <dbReference type="Proteomes" id="UP001066276"/>
    </source>
</evidence>
<dbReference type="AlphaFoldDB" id="A0AAV7PH23"/>
<sequence>MCVHAPIASSALERLTGKAFPLECPFSRFLVEACFLSRNKKKGKRCLREGSKHRSSKTFESASEKKRLPSVDQIS</sequence>
<dbReference type="EMBL" id="JANPWB010000011">
    <property type="protein sequence ID" value="KAJ1126686.1"/>
    <property type="molecule type" value="Genomic_DNA"/>
</dbReference>
<evidence type="ECO:0000256" key="1">
    <source>
        <dbReference type="SAM" id="MobiDB-lite"/>
    </source>
</evidence>
<organism evidence="2 3">
    <name type="scientific">Pleurodeles waltl</name>
    <name type="common">Iberian ribbed newt</name>
    <dbReference type="NCBI Taxonomy" id="8319"/>
    <lineage>
        <taxon>Eukaryota</taxon>
        <taxon>Metazoa</taxon>
        <taxon>Chordata</taxon>
        <taxon>Craniata</taxon>
        <taxon>Vertebrata</taxon>
        <taxon>Euteleostomi</taxon>
        <taxon>Amphibia</taxon>
        <taxon>Batrachia</taxon>
        <taxon>Caudata</taxon>
        <taxon>Salamandroidea</taxon>
        <taxon>Salamandridae</taxon>
        <taxon>Pleurodelinae</taxon>
        <taxon>Pleurodeles</taxon>
    </lineage>
</organism>
<dbReference type="Proteomes" id="UP001066276">
    <property type="component" value="Chromosome 7"/>
</dbReference>
<proteinExistence type="predicted"/>
<feature type="region of interest" description="Disordered" evidence="1">
    <location>
        <begin position="46"/>
        <end position="75"/>
    </location>
</feature>
<comment type="caution">
    <text evidence="2">The sequence shown here is derived from an EMBL/GenBank/DDBJ whole genome shotgun (WGS) entry which is preliminary data.</text>
</comment>
<gene>
    <name evidence="2" type="ORF">NDU88_005092</name>
</gene>
<protein>
    <submittedName>
        <fullName evidence="2">Uncharacterized protein</fullName>
    </submittedName>
</protein>
<accession>A0AAV7PH23</accession>
<name>A0AAV7PH23_PLEWA</name>
<keyword evidence="3" id="KW-1185">Reference proteome</keyword>
<reference evidence="2" key="1">
    <citation type="journal article" date="2022" name="bioRxiv">
        <title>Sequencing and chromosome-scale assembly of the giantPleurodeles waltlgenome.</title>
        <authorList>
            <person name="Brown T."/>
            <person name="Elewa A."/>
            <person name="Iarovenko S."/>
            <person name="Subramanian E."/>
            <person name="Araus A.J."/>
            <person name="Petzold A."/>
            <person name="Susuki M."/>
            <person name="Suzuki K.-i.T."/>
            <person name="Hayashi T."/>
            <person name="Toyoda A."/>
            <person name="Oliveira C."/>
            <person name="Osipova E."/>
            <person name="Leigh N.D."/>
            <person name="Simon A."/>
            <person name="Yun M.H."/>
        </authorList>
    </citation>
    <scope>NUCLEOTIDE SEQUENCE</scope>
    <source>
        <strain evidence="2">20211129_DDA</strain>
        <tissue evidence="2">Liver</tissue>
    </source>
</reference>
<evidence type="ECO:0000313" key="2">
    <source>
        <dbReference type="EMBL" id="KAJ1126686.1"/>
    </source>
</evidence>